<keyword evidence="1" id="KW-0472">Membrane</keyword>
<dbReference type="GO" id="GO:0008610">
    <property type="term" value="P:lipid biosynthetic process"/>
    <property type="evidence" value="ECO:0007669"/>
    <property type="project" value="UniProtKB-ARBA"/>
</dbReference>
<feature type="transmembrane region" description="Helical" evidence="1">
    <location>
        <begin position="68"/>
        <end position="91"/>
    </location>
</feature>
<proteinExistence type="predicted"/>
<comment type="caution">
    <text evidence="3">The sequence shown here is derived from an EMBL/GenBank/DDBJ whole genome shotgun (WGS) entry which is preliminary data.</text>
</comment>
<dbReference type="PANTHER" id="PTHR19353">
    <property type="entry name" value="FATTY ACID DESATURASE 2"/>
    <property type="match status" value="1"/>
</dbReference>
<dbReference type="InterPro" id="IPR012171">
    <property type="entry name" value="Fatty_acid_desaturase"/>
</dbReference>
<reference evidence="3 4" key="1">
    <citation type="submission" date="2016-08" db="EMBL/GenBank/DDBJ databases">
        <title>Complete genome sequence of Streptomyces agglomeratus strain 6-3-2, a novel anti-MRSA actinomycete isolated from Wuli of Tebit, China.</title>
        <authorList>
            <person name="Chen X."/>
        </authorList>
    </citation>
    <scope>NUCLEOTIDE SEQUENCE [LARGE SCALE GENOMIC DNA]</scope>
    <source>
        <strain evidence="3 4">6-3-2</strain>
    </source>
</reference>
<gene>
    <name evidence="3" type="ORF">AS594_01480</name>
</gene>
<dbReference type="OrthoDB" id="104711at2"/>
<dbReference type="CDD" id="cd03506">
    <property type="entry name" value="Delta6-FADS-like"/>
    <property type="match status" value="1"/>
</dbReference>
<evidence type="ECO:0000313" key="3">
    <source>
        <dbReference type="EMBL" id="OEJ23363.1"/>
    </source>
</evidence>
<feature type="transmembrane region" description="Helical" evidence="1">
    <location>
        <begin position="227"/>
        <end position="246"/>
    </location>
</feature>
<sequence length="349" mass="38468">MTTQAPLRPPAPEGRYPRGGSDFARLSKQIKEAGLLRRRPAYYAVRIALVAALYLAGWGAFLLVGNSWWTLAVGALLAAVFGQVALVAHDVGHRQVFTRKKASAAAGRLAGNLGIGMGYGWWQDKHSRHHANPNHEDLDPDVAPDIFVWSQAQARQASKLPRMVGRAQSVLFLPLLTLEGFNLHVAGVRALANRSLKQRRLEGTLLFGHFTLYCALLFAVLPPGKAVAFLAVHQCLFGVYLGSIFAPNHKGMPTLTGPHRPDFLRRQVLTSRNVRGGRITDVILGGLNYQIEHHLFPSMPSPNLRHAQAIVRRYCEQLGVPYLQTGLIDSYRQTIKSLHHASSPLRQTG</sequence>
<feature type="transmembrane region" description="Helical" evidence="1">
    <location>
        <begin position="170"/>
        <end position="192"/>
    </location>
</feature>
<feature type="transmembrane region" description="Helical" evidence="1">
    <location>
        <begin position="103"/>
        <end position="122"/>
    </location>
</feature>
<organism evidence="3 4">
    <name type="scientific">Streptomyces agglomeratus</name>
    <dbReference type="NCBI Taxonomy" id="285458"/>
    <lineage>
        <taxon>Bacteria</taxon>
        <taxon>Bacillati</taxon>
        <taxon>Actinomycetota</taxon>
        <taxon>Actinomycetes</taxon>
        <taxon>Kitasatosporales</taxon>
        <taxon>Streptomycetaceae</taxon>
        <taxon>Streptomyces</taxon>
    </lineage>
</organism>
<dbReference type="GO" id="GO:0016020">
    <property type="term" value="C:membrane"/>
    <property type="evidence" value="ECO:0007669"/>
    <property type="project" value="TreeGrafter"/>
</dbReference>
<dbReference type="RefSeq" id="WP_069925269.1">
    <property type="nucleotide sequence ID" value="NZ_MEHI01000001.1"/>
</dbReference>
<dbReference type="EMBL" id="MEHJ01000001">
    <property type="protein sequence ID" value="OEJ23363.1"/>
    <property type="molecule type" value="Genomic_DNA"/>
</dbReference>
<dbReference type="InterPro" id="IPR005804">
    <property type="entry name" value="FA_desaturase_dom"/>
</dbReference>
<dbReference type="PIRSF" id="PIRSF015921">
    <property type="entry name" value="FA_sphinglp_des"/>
    <property type="match status" value="1"/>
</dbReference>
<dbReference type="Proteomes" id="UP000095759">
    <property type="component" value="Unassembled WGS sequence"/>
</dbReference>
<dbReference type="Pfam" id="PF00487">
    <property type="entry name" value="FA_desaturase"/>
    <property type="match status" value="1"/>
</dbReference>
<feature type="transmembrane region" description="Helical" evidence="1">
    <location>
        <begin position="41"/>
        <end position="62"/>
    </location>
</feature>
<name>A0A1E5P1D1_9ACTN</name>
<keyword evidence="1" id="KW-1133">Transmembrane helix</keyword>
<dbReference type="PANTHER" id="PTHR19353:SF19">
    <property type="entry name" value="DELTA(5) FATTY ACID DESATURASE C-RELATED"/>
    <property type="match status" value="1"/>
</dbReference>
<dbReference type="STRING" id="285458.BGM19_35375"/>
<protein>
    <submittedName>
        <fullName evidence="3">Delta fatty acid desaturase</fullName>
    </submittedName>
</protein>
<dbReference type="AlphaFoldDB" id="A0A1E5P1D1"/>
<keyword evidence="1" id="KW-0812">Transmembrane</keyword>
<feature type="transmembrane region" description="Helical" evidence="1">
    <location>
        <begin position="204"/>
        <end position="221"/>
    </location>
</feature>
<evidence type="ECO:0000256" key="1">
    <source>
        <dbReference type="SAM" id="Phobius"/>
    </source>
</evidence>
<evidence type="ECO:0000259" key="2">
    <source>
        <dbReference type="Pfam" id="PF00487"/>
    </source>
</evidence>
<keyword evidence="4" id="KW-1185">Reference proteome</keyword>
<feature type="domain" description="Fatty acid desaturase" evidence="2">
    <location>
        <begin position="67"/>
        <end position="325"/>
    </location>
</feature>
<dbReference type="GO" id="GO:0016717">
    <property type="term" value="F:oxidoreductase activity, acting on paired donors, with oxidation of a pair of donors resulting in the reduction of molecular oxygen to two molecules of water"/>
    <property type="evidence" value="ECO:0007669"/>
    <property type="project" value="TreeGrafter"/>
</dbReference>
<accession>A0A1E5P1D1</accession>
<evidence type="ECO:0000313" key="4">
    <source>
        <dbReference type="Proteomes" id="UP000095759"/>
    </source>
</evidence>